<name>A0ABV9F8F2_9BACL</name>
<dbReference type="EMBL" id="JBHSEP010000004">
    <property type="protein sequence ID" value="MFC4598232.1"/>
    <property type="molecule type" value="Genomic_DNA"/>
</dbReference>
<organism evidence="1 2">
    <name type="scientific">Cohnella hongkongensis</name>
    <dbReference type="NCBI Taxonomy" id="178337"/>
    <lineage>
        <taxon>Bacteria</taxon>
        <taxon>Bacillati</taxon>
        <taxon>Bacillota</taxon>
        <taxon>Bacilli</taxon>
        <taxon>Bacillales</taxon>
        <taxon>Paenibacillaceae</taxon>
        <taxon>Cohnella</taxon>
    </lineage>
</organism>
<dbReference type="InterPro" id="IPR022513">
    <property type="entry name" value="TOMM_pelo"/>
</dbReference>
<sequence length="78" mass="8601">MSLESLKVQIIKKAWEDSAFKNRLLNNPKEAIQAEFGVEIPGGIDLKVVEESASLYYLVLPPKPEDVGDGSGNVKTVW</sequence>
<evidence type="ECO:0000313" key="1">
    <source>
        <dbReference type="EMBL" id="MFC4598232.1"/>
    </source>
</evidence>
<accession>A0ABV9F8F2</accession>
<dbReference type="Gene3D" id="3.90.330.10">
    <property type="entry name" value="Nitrile hydratase alpha /Thiocyanate hydrolase gamma"/>
    <property type="match status" value="1"/>
</dbReference>
<keyword evidence="2" id="KW-1185">Reference proteome</keyword>
<proteinExistence type="predicted"/>
<dbReference type="SUPFAM" id="SSF56209">
    <property type="entry name" value="Nitrile hydratase alpha chain"/>
    <property type="match status" value="1"/>
</dbReference>
<reference evidence="2" key="1">
    <citation type="journal article" date="2019" name="Int. J. Syst. Evol. Microbiol.">
        <title>The Global Catalogue of Microorganisms (GCM) 10K type strain sequencing project: providing services to taxonomists for standard genome sequencing and annotation.</title>
        <authorList>
            <consortium name="The Broad Institute Genomics Platform"/>
            <consortium name="The Broad Institute Genome Sequencing Center for Infectious Disease"/>
            <person name="Wu L."/>
            <person name="Ma J."/>
        </authorList>
    </citation>
    <scope>NUCLEOTIDE SEQUENCE [LARGE SCALE GENOMIC DNA]</scope>
    <source>
        <strain evidence="2">CCUG 49571</strain>
    </source>
</reference>
<protein>
    <submittedName>
        <fullName evidence="1">NHLP leader peptide family RiPP</fullName>
    </submittedName>
</protein>
<dbReference type="Proteomes" id="UP001596028">
    <property type="component" value="Unassembled WGS sequence"/>
</dbReference>
<gene>
    <name evidence="1" type="ORF">ACFO3S_08260</name>
</gene>
<dbReference type="NCBIfam" id="TIGR03793">
    <property type="entry name" value="leader_NHLP"/>
    <property type="match status" value="1"/>
</dbReference>
<dbReference type="InterPro" id="IPR036648">
    <property type="entry name" value="CN_Hdrase_a/SCN_Hdrase_g_sf"/>
</dbReference>
<dbReference type="RefSeq" id="WP_378094266.1">
    <property type="nucleotide sequence ID" value="NZ_JBHSEP010000004.1"/>
</dbReference>
<comment type="caution">
    <text evidence="1">The sequence shown here is derived from an EMBL/GenBank/DDBJ whole genome shotgun (WGS) entry which is preliminary data.</text>
</comment>
<evidence type="ECO:0000313" key="2">
    <source>
        <dbReference type="Proteomes" id="UP001596028"/>
    </source>
</evidence>